<keyword evidence="1" id="KW-1185">Reference proteome</keyword>
<organism evidence="1 2">
    <name type="scientific">Panagrolaimus davidi</name>
    <dbReference type="NCBI Taxonomy" id="227884"/>
    <lineage>
        <taxon>Eukaryota</taxon>
        <taxon>Metazoa</taxon>
        <taxon>Ecdysozoa</taxon>
        <taxon>Nematoda</taxon>
        <taxon>Chromadorea</taxon>
        <taxon>Rhabditida</taxon>
        <taxon>Tylenchina</taxon>
        <taxon>Panagrolaimomorpha</taxon>
        <taxon>Panagrolaimoidea</taxon>
        <taxon>Panagrolaimidae</taxon>
        <taxon>Panagrolaimus</taxon>
    </lineage>
</organism>
<protein>
    <submittedName>
        <fullName evidence="2">Uncharacterized protein</fullName>
    </submittedName>
</protein>
<name>A0A914QM75_9BILA</name>
<reference evidence="2" key="1">
    <citation type="submission" date="2022-11" db="UniProtKB">
        <authorList>
            <consortium name="WormBaseParasite"/>
        </authorList>
    </citation>
    <scope>IDENTIFICATION</scope>
</reference>
<dbReference type="AlphaFoldDB" id="A0A914QM75"/>
<sequence>MNHCNPFIPGRIPWPEGLPRKQNFSIPENIIYYAAMNPSTPKVYNKMIQCCKYFFEINSILVGKFEESKLCSNDESECLDNFEQCCVEIDISKITSKLWLINKLCDDDETHIPNFTGLICSKLYQCDINLLALEHQNVLFDNFKILVSSVKTIVFEDLTITDSNGSVVMLESIFEALPNVKNFIYTFGHDFTMVTHATIKNMMKLEYFESLHIFGLSELPEIFEVKDLFDLIMNYKDTKIVLEFCDEISDEYKDQLDVLIDIVIESEIPNVIIEYDGQVEEKLEILEDRYFDSDSDDETEEEEDID</sequence>
<evidence type="ECO:0000313" key="1">
    <source>
        <dbReference type="Proteomes" id="UP000887578"/>
    </source>
</evidence>
<dbReference type="WBParaSite" id="PDA_v2.g30988.t1">
    <property type="protein sequence ID" value="PDA_v2.g30988.t1"/>
    <property type="gene ID" value="PDA_v2.g30988"/>
</dbReference>
<proteinExistence type="predicted"/>
<accession>A0A914QM75</accession>
<evidence type="ECO:0000313" key="2">
    <source>
        <dbReference type="WBParaSite" id="PDA_v2.g30988.t1"/>
    </source>
</evidence>
<dbReference type="Proteomes" id="UP000887578">
    <property type="component" value="Unplaced"/>
</dbReference>